<evidence type="ECO:0000256" key="2">
    <source>
        <dbReference type="ARBA" id="ARBA00022515"/>
    </source>
</evidence>
<comment type="catalytic activity">
    <reaction evidence="11 13">
        <text>ATP + H2O = ADP + phosphate + H(+)</text>
        <dbReference type="Rhea" id="RHEA:13065"/>
        <dbReference type="ChEBI" id="CHEBI:15377"/>
        <dbReference type="ChEBI" id="CHEBI:15378"/>
        <dbReference type="ChEBI" id="CHEBI:30616"/>
        <dbReference type="ChEBI" id="CHEBI:43474"/>
        <dbReference type="ChEBI" id="CHEBI:456216"/>
        <dbReference type="EC" id="5.6.2.3"/>
    </reaction>
</comment>
<dbReference type="NCBIfam" id="TIGR00665">
    <property type="entry name" value="DnaB"/>
    <property type="match status" value="1"/>
</dbReference>
<evidence type="ECO:0000256" key="9">
    <source>
        <dbReference type="ARBA" id="ARBA00023235"/>
    </source>
</evidence>
<dbReference type="Pfam" id="PF00772">
    <property type="entry name" value="DnaB"/>
    <property type="match status" value="1"/>
</dbReference>
<dbReference type="SUPFAM" id="SSF52540">
    <property type="entry name" value="P-loop containing nucleoside triphosphate hydrolases"/>
    <property type="match status" value="1"/>
</dbReference>
<evidence type="ECO:0000256" key="11">
    <source>
        <dbReference type="ARBA" id="ARBA00048954"/>
    </source>
</evidence>
<keyword evidence="6 13" id="KW-0347">Helicase</keyword>
<keyword evidence="7 13" id="KW-0067">ATP-binding</keyword>
<evidence type="ECO:0000256" key="4">
    <source>
        <dbReference type="ARBA" id="ARBA00022741"/>
    </source>
</evidence>
<reference evidence="15 16" key="1">
    <citation type="submission" date="2020-07" db="EMBL/GenBank/DDBJ databases">
        <title>Taxonomic revisions and descriptions of new bacterial species based on genomic comparisons in the high-G+C-content subgroup of the family Alcaligenaceae.</title>
        <authorList>
            <person name="Szabo A."/>
            <person name="Felfoldi T."/>
        </authorList>
    </citation>
    <scope>NUCLEOTIDE SEQUENCE [LARGE SCALE GENOMIC DNA]</scope>
    <source>
        <strain evidence="15 16">DSM 25264</strain>
    </source>
</reference>
<dbReference type="InterPro" id="IPR007692">
    <property type="entry name" value="DNA_helicase_DnaB"/>
</dbReference>
<evidence type="ECO:0000256" key="1">
    <source>
        <dbReference type="ARBA" id="ARBA00008428"/>
    </source>
</evidence>
<keyword evidence="4 13" id="KW-0547">Nucleotide-binding</keyword>
<dbReference type="CDD" id="cd00984">
    <property type="entry name" value="DnaB_C"/>
    <property type="match status" value="1"/>
</dbReference>
<evidence type="ECO:0000256" key="6">
    <source>
        <dbReference type="ARBA" id="ARBA00022806"/>
    </source>
</evidence>
<comment type="function">
    <text evidence="10 13">The main replicative DNA helicase, it participates in initiation and elongation during chromosome replication. Travels ahead of the DNA replisome, separating dsDNA into templates for DNA synthesis. A processive ATP-dependent 5'-3' DNA helicase it has DNA-dependent ATPase activity.</text>
</comment>
<dbReference type="RefSeq" id="WP_129970190.1">
    <property type="nucleotide sequence ID" value="NZ_JACCEW010000005.1"/>
</dbReference>
<dbReference type="GO" id="GO:1990077">
    <property type="term" value="C:primosome complex"/>
    <property type="evidence" value="ECO:0007669"/>
    <property type="project" value="UniProtKB-UniRule"/>
</dbReference>
<evidence type="ECO:0000256" key="7">
    <source>
        <dbReference type="ARBA" id="ARBA00022840"/>
    </source>
</evidence>
<dbReference type="InterPro" id="IPR007694">
    <property type="entry name" value="DNA_helicase_DnaB-like_C"/>
</dbReference>
<keyword evidence="8 13" id="KW-0238">DNA-binding</keyword>
<dbReference type="GO" id="GO:0042802">
    <property type="term" value="F:identical protein binding"/>
    <property type="evidence" value="ECO:0007669"/>
    <property type="project" value="UniProtKB-ARBA"/>
</dbReference>
<dbReference type="GO" id="GO:0043139">
    <property type="term" value="F:5'-3' DNA helicase activity"/>
    <property type="evidence" value="ECO:0007669"/>
    <property type="project" value="UniProtKB-EC"/>
</dbReference>
<keyword evidence="3 13" id="KW-0235">DNA replication</keyword>
<keyword evidence="16" id="KW-1185">Reference proteome</keyword>
<keyword evidence="5 13" id="KW-0378">Hydrolase</keyword>
<dbReference type="InterPro" id="IPR027417">
    <property type="entry name" value="P-loop_NTPase"/>
</dbReference>
<dbReference type="Gene3D" id="1.10.860.10">
    <property type="entry name" value="DNAb Helicase, Chain A"/>
    <property type="match status" value="1"/>
</dbReference>
<dbReference type="NCBIfam" id="NF005424">
    <property type="entry name" value="PRK07004.1"/>
    <property type="match status" value="1"/>
</dbReference>
<dbReference type="GO" id="GO:0016787">
    <property type="term" value="F:hydrolase activity"/>
    <property type="evidence" value="ECO:0007669"/>
    <property type="project" value="UniProtKB-KW"/>
</dbReference>
<keyword evidence="9" id="KW-0413">Isomerase</keyword>
<dbReference type="AlphaFoldDB" id="A0A853FI40"/>
<name>A0A853FI40_9BURK</name>
<dbReference type="Proteomes" id="UP000580517">
    <property type="component" value="Unassembled WGS sequence"/>
</dbReference>
<gene>
    <name evidence="15" type="ORF">H0A68_16275</name>
</gene>
<dbReference type="Gene3D" id="3.40.50.300">
    <property type="entry name" value="P-loop containing nucleotide triphosphate hydrolases"/>
    <property type="match status" value="1"/>
</dbReference>
<accession>A0A853FI40</accession>
<keyword evidence="2 13" id="KW-0639">Primosome</keyword>
<proteinExistence type="inferred from homology"/>
<evidence type="ECO:0000256" key="13">
    <source>
        <dbReference type="RuleBase" id="RU362085"/>
    </source>
</evidence>
<evidence type="ECO:0000313" key="16">
    <source>
        <dbReference type="Proteomes" id="UP000580517"/>
    </source>
</evidence>
<dbReference type="SUPFAM" id="SSF48024">
    <property type="entry name" value="N-terminal domain of DnaB helicase"/>
    <property type="match status" value="1"/>
</dbReference>
<evidence type="ECO:0000256" key="10">
    <source>
        <dbReference type="ARBA" id="ARBA00044932"/>
    </source>
</evidence>
<dbReference type="InterPro" id="IPR007693">
    <property type="entry name" value="DNA_helicase_DnaB-like_N"/>
</dbReference>
<dbReference type="PANTHER" id="PTHR30153">
    <property type="entry name" value="REPLICATIVE DNA HELICASE DNAB"/>
    <property type="match status" value="1"/>
</dbReference>
<evidence type="ECO:0000256" key="8">
    <source>
        <dbReference type="ARBA" id="ARBA00023125"/>
    </source>
</evidence>
<evidence type="ECO:0000256" key="12">
    <source>
        <dbReference type="NCBIfam" id="TIGR00665"/>
    </source>
</evidence>
<feature type="domain" description="SF4 helicase" evidence="14">
    <location>
        <begin position="192"/>
        <end position="458"/>
    </location>
</feature>
<dbReference type="Pfam" id="PF03796">
    <property type="entry name" value="DnaB_C"/>
    <property type="match status" value="1"/>
</dbReference>
<dbReference type="GO" id="GO:0005524">
    <property type="term" value="F:ATP binding"/>
    <property type="evidence" value="ECO:0007669"/>
    <property type="project" value="UniProtKB-UniRule"/>
</dbReference>
<dbReference type="OrthoDB" id="9773982at2"/>
<evidence type="ECO:0000256" key="5">
    <source>
        <dbReference type="ARBA" id="ARBA00022801"/>
    </source>
</evidence>
<dbReference type="GO" id="GO:0003677">
    <property type="term" value="F:DNA binding"/>
    <property type="evidence" value="ECO:0007669"/>
    <property type="project" value="UniProtKB-UniRule"/>
</dbReference>
<dbReference type="FunFam" id="3.40.50.300:FF:000076">
    <property type="entry name" value="Replicative DNA helicase"/>
    <property type="match status" value="1"/>
</dbReference>
<dbReference type="NCBIfam" id="NF004384">
    <property type="entry name" value="PRK05748.1"/>
    <property type="match status" value="1"/>
</dbReference>
<organism evidence="15 16">
    <name type="scientific">Allopusillimonas soli</name>
    <dbReference type="NCBI Taxonomy" id="659016"/>
    <lineage>
        <taxon>Bacteria</taxon>
        <taxon>Pseudomonadati</taxon>
        <taxon>Pseudomonadota</taxon>
        <taxon>Betaproteobacteria</taxon>
        <taxon>Burkholderiales</taxon>
        <taxon>Alcaligenaceae</taxon>
        <taxon>Allopusillimonas</taxon>
    </lineage>
</organism>
<dbReference type="EMBL" id="JACCEW010000005">
    <property type="protein sequence ID" value="NYT38440.1"/>
    <property type="molecule type" value="Genomic_DNA"/>
</dbReference>
<dbReference type="GO" id="GO:0005829">
    <property type="term" value="C:cytosol"/>
    <property type="evidence" value="ECO:0007669"/>
    <property type="project" value="TreeGrafter"/>
</dbReference>
<dbReference type="InterPro" id="IPR016136">
    <property type="entry name" value="DNA_helicase_N/primase_C"/>
</dbReference>
<dbReference type="SMART" id="SM00382">
    <property type="entry name" value="AAA"/>
    <property type="match status" value="1"/>
</dbReference>
<evidence type="ECO:0000259" key="14">
    <source>
        <dbReference type="PROSITE" id="PS51199"/>
    </source>
</evidence>
<dbReference type="PROSITE" id="PS51199">
    <property type="entry name" value="SF4_HELICASE"/>
    <property type="match status" value="1"/>
</dbReference>
<dbReference type="PANTHER" id="PTHR30153:SF2">
    <property type="entry name" value="REPLICATIVE DNA HELICASE"/>
    <property type="match status" value="1"/>
</dbReference>
<evidence type="ECO:0000256" key="3">
    <source>
        <dbReference type="ARBA" id="ARBA00022705"/>
    </source>
</evidence>
<dbReference type="EC" id="5.6.2.3" evidence="12 13"/>
<dbReference type="FunFam" id="1.10.860.10:FF:000001">
    <property type="entry name" value="Replicative DNA helicase"/>
    <property type="match status" value="1"/>
</dbReference>
<comment type="similarity">
    <text evidence="1 13">Belongs to the helicase family. DnaB subfamily.</text>
</comment>
<evidence type="ECO:0000313" key="15">
    <source>
        <dbReference type="EMBL" id="NYT38440.1"/>
    </source>
</evidence>
<comment type="caution">
    <text evidence="15">The sequence shown here is derived from an EMBL/GenBank/DDBJ whole genome shotgun (WGS) entry which is preliminary data.</text>
</comment>
<dbReference type="InterPro" id="IPR036185">
    <property type="entry name" value="DNA_heli_DnaB-like_N_sf"/>
</dbReference>
<dbReference type="InterPro" id="IPR003593">
    <property type="entry name" value="AAA+_ATPase"/>
</dbReference>
<dbReference type="GO" id="GO:0006269">
    <property type="term" value="P:DNA replication, synthesis of primer"/>
    <property type="evidence" value="ECO:0007669"/>
    <property type="project" value="UniProtKB-UniRule"/>
</dbReference>
<sequence length="459" mass="50810">MDSKTFNSEPQLDYLRVPPHSVEAEQSVLGGLLLDNAAFDRVAEVLHDDDFYRYDHKLIWQHIARLIELARPADVVTVNESLTSAGKAEDAGGLAYLNALAHNTPSAANIRRYAEIVRERSMLRKLVSVADEISAAAFNPQGKEARELLDQAESRVFQIAQEGARGTTGFQDIQPLLSQVVERIDELYHREGDSDITGVPTGFNDLDRMTSGLQPGDLVIVAGRPSMGKTSFSMNIGEHVAIEQGLPVAVFSMEMGAVQLAMRMVGSVGMLDQHRMRTGKLTNEDWPRLTHAVQRVQEAQIYIDETPALTSMEVRARARRLARQCGQLGLIIIDYMQLMSASSTGENRATEISEISRSLKGLAKELNCPLIALSQLNRSLEQRPNKRPVMSDLRESGAIEQDADLILFIYRDEVYNPDSPDKGTAEIIIGKQRNGPIGTVRLTFQGSSTRFLNFTSAMD</sequence>
<protein>
    <recommendedName>
        <fullName evidence="12 13">Replicative DNA helicase</fullName>
        <ecNumber evidence="12 13">5.6.2.3</ecNumber>
    </recommendedName>
</protein>